<dbReference type="GO" id="GO:0005198">
    <property type="term" value="F:structural molecule activity"/>
    <property type="evidence" value="ECO:0007669"/>
    <property type="project" value="InterPro"/>
</dbReference>
<evidence type="ECO:0000313" key="5">
    <source>
        <dbReference type="EMBL" id="ELY67254.1"/>
    </source>
</evidence>
<dbReference type="GO" id="GO:0012506">
    <property type="term" value="C:vesicle membrane"/>
    <property type="evidence" value="ECO:0007669"/>
    <property type="project" value="InterPro"/>
</dbReference>
<accession>L9XZH8</accession>
<evidence type="ECO:0000256" key="3">
    <source>
        <dbReference type="ARBA" id="ARBA00035646"/>
    </source>
</evidence>
<sequence>MEPETESADEGLAGLLNRALNKGAILNADLLITVNDVPLVAVRLQAAIANVETMIEYGIMTEWEPAMAHIDDDYLAETLETNDEAADRIDADTEPSDRSDERERRVTPVESTVADSRNRL</sequence>
<comment type="caution">
    <text evidence="5">The sequence shown here is derived from an EMBL/GenBank/DDBJ whole genome shotgun (WGS) entry which is preliminary data.</text>
</comment>
<feature type="region of interest" description="Disordered" evidence="4">
    <location>
        <begin position="78"/>
        <end position="120"/>
    </location>
</feature>
<dbReference type="Proteomes" id="UP000011531">
    <property type="component" value="Unassembled WGS sequence"/>
</dbReference>
<evidence type="ECO:0000256" key="2">
    <source>
        <dbReference type="ARBA" id="ARBA00035108"/>
    </source>
</evidence>
<evidence type="ECO:0000256" key="4">
    <source>
        <dbReference type="SAM" id="MobiDB-lite"/>
    </source>
</evidence>
<dbReference type="GO" id="GO:0031411">
    <property type="term" value="C:gas vesicle"/>
    <property type="evidence" value="ECO:0007669"/>
    <property type="project" value="UniProtKB-SubCell"/>
</dbReference>
<dbReference type="AlphaFoldDB" id="L9XZH8"/>
<keyword evidence="1" id="KW-0304">Gas vesicle</keyword>
<feature type="compositionally biased region" description="Basic and acidic residues" evidence="4">
    <location>
        <begin position="85"/>
        <end position="107"/>
    </location>
</feature>
<evidence type="ECO:0000313" key="6">
    <source>
        <dbReference type="Proteomes" id="UP000011531"/>
    </source>
</evidence>
<name>L9XZH8_9EURY</name>
<dbReference type="RefSeq" id="WP_008419407.1">
    <property type="nucleotide sequence ID" value="NZ_AOIA01000008.1"/>
</dbReference>
<comment type="subcellular location">
    <subcellularLocation>
        <location evidence="2">Gas vesicle</location>
    </subcellularLocation>
</comment>
<dbReference type="EMBL" id="AOIA01000008">
    <property type="protein sequence ID" value="ELY67254.1"/>
    <property type="molecule type" value="Genomic_DNA"/>
</dbReference>
<gene>
    <name evidence="5" type="ORF">C492_00325</name>
</gene>
<protein>
    <submittedName>
        <fullName evidence="5">Gas vesicle protein GVPa</fullName>
    </submittedName>
</protein>
<dbReference type="STRING" id="1227498.C492_00325"/>
<dbReference type="PANTHER" id="PTHR35344">
    <property type="entry name" value="GAS VESICLE STRUCTURAL PROTEIN 2-RELATED"/>
    <property type="match status" value="1"/>
</dbReference>
<dbReference type="Pfam" id="PF00741">
    <property type="entry name" value="Gas_vesicle"/>
    <property type="match status" value="1"/>
</dbReference>
<organism evidence="5 6">
    <name type="scientific">Natronococcus jeotgali DSM 18795</name>
    <dbReference type="NCBI Taxonomy" id="1227498"/>
    <lineage>
        <taxon>Archaea</taxon>
        <taxon>Methanobacteriati</taxon>
        <taxon>Methanobacteriota</taxon>
        <taxon>Stenosarchaea group</taxon>
        <taxon>Halobacteria</taxon>
        <taxon>Halobacteriales</taxon>
        <taxon>Natrialbaceae</taxon>
        <taxon>Natronococcus</taxon>
    </lineage>
</organism>
<dbReference type="InterPro" id="IPR050530">
    <property type="entry name" value="GvpA"/>
</dbReference>
<proteinExistence type="inferred from homology"/>
<evidence type="ECO:0000256" key="1">
    <source>
        <dbReference type="ARBA" id="ARBA00022987"/>
    </source>
</evidence>
<keyword evidence="6" id="KW-1185">Reference proteome</keyword>
<reference evidence="5 6" key="1">
    <citation type="journal article" date="2014" name="PLoS Genet.">
        <title>Phylogenetically driven sequencing of extremely halophilic archaea reveals strategies for static and dynamic osmo-response.</title>
        <authorList>
            <person name="Becker E.A."/>
            <person name="Seitzer P.M."/>
            <person name="Tritt A."/>
            <person name="Larsen D."/>
            <person name="Krusor M."/>
            <person name="Yao A.I."/>
            <person name="Wu D."/>
            <person name="Madern D."/>
            <person name="Eisen J.A."/>
            <person name="Darling A.E."/>
            <person name="Facciotti M.T."/>
        </authorList>
    </citation>
    <scope>NUCLEOTIDE SEQUENCE [LARGE SCALE GENOMIC DNA]</scope>
    <source>
        <strain evidence="5 6">DSM 18795</strain>
    </source>
</reference>
<feature type="compositionally biased region" description="Polar residues" evidence="4">
    <location>
        <begin position="109"/>
        <end position="120"/>
    </location>
</feature>
<comment type="similarity">
    <text evidence="3">Belongs to the gas vesicle GvpA family.</text>
</comment>
<dbReference type="PANTHER" id="PTHR35344:SF4">
    <property type="entry name" value="GAS VESICLE PROTEIN A1"/>
    <property type="match status" value="1"/>
</dbReference>
<dbReference type="InterPro" id="IPR000638">
    <property type="entry name" value="Gas-vesicle_GvpA-like"/>
</dbReference>